<dbReference type="GO" id="GO:0140662">
    <property type="term" value="F:ATP-dependent protein folding chaperone"/>
    <property type="evidence" value="ECO:0007669"/>
    <property type="project" value="InterPro"/>
</dbReference>
<evidence type="ECO:0000256" key="2">
    <source>
        <dbReference type="ARBA" id="ARBA00022840"/>
    </source>
</evidence>
<dbReference type="Pfam" id="PF00118">
    <property type="entry name" value="Cpn60_TCP1"/>
    <property type="match status" value="1"/>
</dbReference>
<accession>A0A0B2QJR9</accession>
<dbReference type="InterPro" id="IPR027409">
    <property type="entry name" value="GroEL-like_apical_dom_sf"/>
</dbReference>
<evidence type="ECO:0000313" key="4">
    <source>
        <dbReference type="EMBL" id="KHN21681.1"/>
    </source>
</evidence>
<reference evidence="4" key="1">
    <citation type="submission" date="2014-07" db="EMBL/GenBank/DDBJ databases">
        <title>Identification of a novel salt tolerance gene in wild soybean by whole-genome sequencing.</title>
        <authorList>
            <person name="Lam H.-M."/>
            <person name="Qi X."/>
            <person name="Li M.-W."/>
            <person name="Liu X."/>
            <person name="Xie M."/>
            <person name="Ni M."/>
            <person name="Xu X."/>
        </authorList>
    </citation>
    <scope>NUCLEOTIDE SEQUENCE [LARGE SCALE GENOMIC DNA]</scope>
    <source>
        <tissue evidence="4">Root</tissue>
    </source>
</reference>
<sequence length="97" mass="10881">MEEEYIEELCMQILKFKPDLVITEKGLSDFACHFLSNHGLSAIRRLRKTDNNRIAKACGAVIVNRPDELQESDVGTGAGLFEVKKIGDEFFAFIEGC</sequence>
<organism evidence="4">
    <name type="scientific">Glycine soja</name>
    <name type="common">Wild soybean</name>
    <dbReference type="NCBI Taxonomy" id="3848"/>
    <lineage>
        <taxon>Eukaryota</taxon>
        <taxon>Viridiplantae</taxon>
        <taxon>Streptophyta</taxon>
        <taxon>Embryophyta</taxon>
        <taxon>Tracheophyta</taxon>
        <taxon>Spermatophyta</taxon>
        <taxon>Magnoliopsida</taxon>
        <taxon>eudicotyledons</taxon>
        <taxon>Gunneridae</taxon>
        <taxon>Pentapetalae</taxon>
        <taxon>rosids</taxon>
        <taxon>fabids</taxon>
        <taxon>Fabales</taxon>
        <taxon>Fabaceae</taxon>
        <taxon>Papilionoideae</taxon>
        <taxon>50 kb inversion clade</taxon>
        <taxon>NPAAA clade</taxon>
        <taxon>indigoferoid/millettioid clade</taxon>
        <taxon>Phaseoleae</taxon>
        <taxon>Glycine</taxon>
        <taxon>Glycine subgen. Soja</taxon>
    </lineage>
</organism>
<evidence type="ECO:0000256" key="1">
    <source>
        <dbReference type="ARBA" id="ARBA00022741"/>
    </source>
</evidence>
<proteinExistence type="predicted"/>
<keyword evidence="2" id="KW-0067">ATP-binding</keyword>
<dbReference type="SMR" id="A0A0B2QJR9"/>
<dbReference type="PANTHER" id="PTHR11353">
    <property type="entry name" value="CHAPERONIN"/>
    <property type="match status" value="1"/>
</dbReference>
<dbReference type="Gene3D" id="3.50.7.10">
    <property type="entry name" value="GroEL"/>
    <property type="match status" value="1"/>
</dbReference>
<keyword evidence="3" id="KW-0143">Chaperone</keyword>
<dbReference type="EMBL" id="KN657752">
    <property type="protein sequence ID" value="KHN21681.1"/>
    <property type="molecule type" value="Genomic_DNA"/>
</dbReference>
<dbReference type="InterPro" id="IPR002423">
    <property type="entry name" value="Cpn60/GroEL/TCP-1"/>
</dbReference>
<evidence type="ECO:0000256" key="3">
    <source>
        <dbReference type="ARBA" id="ARBA00023186"/>
    </source>
</evidence>
<dbReference type="AlphaFoldDB" id="A0A0B2QJR9"/>
<protein>
    <submittedName>
        <fullName evidence="4">T-complex protein 1 subunit gamma</fullName>
    </submittedName>
</protein>
<dbReference type="InterPro" id="IPR017998">
    <property type="entry name" value="Chaperone_TCP-1"/>
</dbReference>
<dbReference type="SUPFAM" id="SSF52029">
    <property type="entry name" value="GroEL apical domain-like"/>
    <property type="match status" value="1"/>
</dbReference>
<gene>
    <name evidence="4" type="ORF">glysoja_042689</name>
</gene>
<keyword evidence="1" id="KW-0547">Nucleotide-binding</keyword>
<dbReference type="GO" id="GO:0005524">
    <property type="term" value="F:ATP binding"/>
    <property type="evidence" value="ECO:0007669"/>
    <property type="project" value="UniProtKB-KW"/>
</dbReference>
<name>A0A0B2QJR9_GLYSO</name>
<dbReference type="Proteomes" id="UP000053555">
    <property type="component" value="Unassembled WGS sequence"/>
</dbReference>